<dbReference type="SMART" id="SM00511">
    <property type="entry name" value="ORANGE"/>
    <property type="match status" value="1"/>
</dbReference>
<dbReference type="Pfam" id="PF00010">
    <property type="entry name" value="HLH"/>
    <property type="match status" value="1"/>
</dbReference>
<evidence type="ECO:0000313" key="8">
    <source>
        <dbReference type="EMBL" id="KAL3270229.1"/>
    </source>
</evidence>
<dbReference type="SMART" id="SM00353">
    <property type="entry name" value="HLH"/>
    <property type="match status" value="1"/>
</dbReference>
<dbReference type="Gene3D" id="4.10.280.10">
    <property type="entry name" value="Helix-loop-helix DNA-binding domain"/>
    <property type="match status" value="1"/>
</dbReference>
<dbReference type="PROSITE" id="PS50888">
    <property type="entry name" value="BHLH"/>
    <property type="match status" value="1"/>
</dbReference>
<protein>
    <submittedName>
        <fullName evidence="8">Uncharacterized protein</fullName>
    </submittedName>
</protein>
<name>A0ABD2MVN8_9CUCU</name>
<dbReference type="SUPFAM" id="SSF47459">
    <property type="entry name" value="HLH, helix-loop-helix DNA-binding domain"/>
    <property type="match status" value="1"/>
</dbReference>
<dbReference type="EMBL" id="JABFTP020000021">
    <property type="protein sequence ID" value="KAL3270229.1"/>
    <property type="molecule type" value="Genomic_DNA"/>
</dbReference>
<keyword evidence="5" id="KW-0539">Nucleus</keyword>
<evidence type="ECO:0000259" key="7">
    <source>
        <dbReference type="PROSITE" id="PS51054"/>
    </source>
</evidence>
<keyword evidence="3" id="KW-0238">DNA-binding</keyword>
<sequence length="396" mass="44838">MEKRRRARINQCLNEIKSLVLEAMNKDPSRHSKLEKADILEMAVKHLQSIQRQQLAIAMASDPSVVRKFKAGFNDCAEEIDKCLNQIEGLGNSLKQGLSSHLRKCMSGIEHVAHMNFPDQSQIPFLENPNIMGEPKRNIETRFDPSNNRGDCNNNPYFRVPQGLQLVPERLRPGELTILLSNVTNTYNFSNSTASQIAKKETPRPSAFATVIPASISSKLLSPPLSPKQFQIPEEHSTSPLGFRPVQPNMKPVIAYASSRKEDEPQVCQISSTSTSFGSIPEIKTMKFPMQNFHEKKAFQAPAKIIEPLCIITNQSERFKQAQIKEDSAYFEENVQRGVKRKFGEMHQGLLTTAQESSSSQKDSNIVPYKIERRSPVNQAVVRQNEEIPPEMWRPW</sequence>
<keyword evidence="4" id="KW-0804">Transcription</keyword>
<organism evidence="8 9">
    <name type="scientific">Cryptolaemus montrouzieri</name>
    <dbReference type="NCBI Taxonomy" id="559131"/>
    <lineage>
        <taxon>Eukaryota</taxon>
        <taxon>Metazoa</taxon>
        <taxon>Ecdysozoa</taxon>
        <taxon>Arthropoda</taxon>
        <taxon>Hexapoda</taxon>
        <taxon>Insecta</taxon>
        <taxon>Pterygota</taxon>
        <taxon>Neoptera</taxon>
        <taxon>Endopterygota</taxon>
        <taxon>Coleoptera</taxon>
        <taxon>Polyphaga</taxon>
        <taxon>Cucujiformia</taxon>
        <taxon>Coccinelloidea</taxon>
        <taxon>Coccinellidae</taxon>
        <taxon>Scymninae</taxon>
        <taxon>Scymnini</taxon>
        <taxon>Cryptolaemus</taxon>
    </lineage>
</organism>
<dbReference type="AlphaFoldDB" id="A0ABD2MVN8"/>
<dbReference type="PANTHER" id="PTHR10985">
    <property type="entry name" value="BASIC HELIX-LOOP-HELIX TRANSCRIPTION FACTOR, HES-RELATED"/>
    <property type="match status" value="1"/>
</dbReference>
<evidence type="ECO:0000256" key="3">
    <source>
        <dbReference type="ARBA" id="ARBA00023125"/>
    </source>
</evidence>
<comment type="caution">
    <text evidence="8">The sequence shown here is derived from an EMBL/GenBank/DDBJ whole genome shotgun (WGS) entry which is preliminary data.</text>
</comment>
<dbReference type="GO" id="GO:1990837">
    <property type="term" value="F:sequence-specific double-stranded DNA binding"/>
    <property type="evidence" value="ECO:0007669"/>
    <property type="project" value="UniProtKB-ARBA"/>
</dbReference>
<dbReference type="SUPFAM" id="SSF158457">
    <property type="entry name" value="Orange domain-like"/>
    <property type="match status" value="1"/>
</dbReference>
<dbReference type="FunFam" id="4.10.280.10:FF:000009">
    <property type="entry name" value="Transcription factor HES-1"/>
    <property type="match status" value="1"/>
</dbReference>
<reference evidence="8 9" key="1">
    <citation type="journal article" date="2021" name="BMC Biol.">
        <title>Horizontally acquired antibacterial genes associated with adaptive radiation of ladybird beetles.</title>
        <authorList>
            <person name="Li H.S."/>
            <person name="Tang X.F."/>
            <person name="Huang Y.H."/>
            <person name="Xu Z.Y."/>
            <person name="Chen M.L."/>
            <person name="Du X.Y."/>
            <person name="Qiu B.Y."/>
            <person name="Chen P.T."/>
            <person name="Zhang W."/>
            <person name="Slipinski A."/>
            <person name="Escalona H.E."/>
            <person name="Waterhouse R.M."/>
            <person name="Zwick A."/>
            <person name="Pang H."/>
        </authorList>
    </citation>
    <scope>NUCLEOTIDE SEQUENCE [LARGE SCALE GENOMIC DNA]</scope>
    <source>
        <strain evidence="8">SYSU2018</strain>
    </source>
</reference>
<evidence type="ECO:0000256" key="1">
    <source>
        <dbReference type="ARBA" id="ARBA00004123"/>
    </source>
</evidence>
<dbReference type="InterPro" id="IPR036638">
    <property type="entry name" value="HLH_DNA-bd_sf"/>
</dbReference>
<dbReference type="PROSITE" id="PS51054">
    <property type="entry name" value="ORANGE"/>
    <property type="match status" value="1"/>
</dbReference>
<feature type="domain" description="Orange" evidence="7">
    <location>
        <begin position="69"/>
        <end position="102"/>
    </location>
</feature>
<dbReference type="Pfam" id="PF07527">
    <property type="entry name" value="Hairy_orange"/>
    <property type="match status" value="1"/>
</dbReference>
<evidence type="ECO:0000259" key="6">
    <source>
        <dbReference type="PROSITE" id="PS50888"/>
    </source>
</evidence>
<keyword evidence="2" id="KW-0805">Transcription regulation</keyword>
<dbReference type="GO" id="GO:0005634">
    <property type="term" value="C:nucleus"/>
    <property type="evidence" value="ECO:0007669"/>
    <property type="project" value="UniProtKB-SubCell"/>
</dbReference>
<accession>A0ABD2MVN8</accession>
<gene>
    <name evidence="8" type="ORF">HHI36_009285</name>
</gene>
<evidence type="ECO:0000256" key="4">
    <source>
        <dbReference type="ARBA" id="ARBA00023163"/>
    </source>
</evidence>
<evidence type="ECO:0000256" key="2">
    <source>
        <dbReference type="ARBA" id="ARBA00023015"/>
    </source>
</evidence>
<feature type="domain" description="BHLH" evidence="6">
    <location>
        <begin position="1"/>
        <end position="50"/>
    </location>
</feature>
<evidence type="ECO:0000313" key="9">
    <source>
        <dbReference type="Proteomes" id="UP001516400"/>
    </source>
</evidence>
<keyword evidence="9" id="KW-1185">Reference proteome</keyword>
<dbReference type="InterPro" id="IPR050370">
    <property type="entry name" value="HES_HEY"/>
</dbReference>
<dbReference type="InterPro" id="IPR011598">
    <property type="entry name" value="bHLH_dom"/>
</dbReference>
<comment type="subcellular location">
    <subcellularLocation>
        <location evidence="1">Nucleus</location>
    </subcellularLocation>
</comment>
<dbReference type="Proteomes" id="UP001516400">
    <property type="component" value="Unassembled WGS sequence"/>
</dbReference>
<dbReference type="Gene3D" id="6.10.250.980">
    <property type="match status" value="1"/>
</dbReference>
<dbReference type="InterPro" id="IPR003650">
    <property type="entry name" value="Orange_dom"/>
</dbReference>
<proteinExistence type="predicted"/>
<evidence type="ECO:0000256" key="5">
    <source>
        <dbReference type="ARBA" id="ARBA00023242"/>
    </source>
</evidence>